<comment type="similarity">
    <text evidence="1">Belongs to the peptidase S1 family.</text>
</comment>
<gene>
    <name evidence="9" type="primary">LOC113503808</name>
</gene>
<dbReference type="GeneID" id="113503808"/>
<feature type="chain" id="PRO_5028970236" evidence="6">
    <location>
        <begin position="18"/>
        <end position="261"/>
    </location>
</feature>
<sequence>MFWITFIFLVVTSKVSCEPQSLRILYGRDAEEGEFSYVVALFSMNSNEDRILAPRQCTGSVIAKDWVLTAAHCLLFAKLENLYVLHTNFTVSPLISKQYAKAIKFFIHPGFSTYAFNNDIGLLQVDKLEMNSYGQLLAVDHLTMIGLPVTYVGAGSTRETKGGDDALRPLQVGEAGITTCPSEVVENYYRVRQKYIICLAATTDNIFQIPFYGDSGGPLLFEDRIVGVCSIGSGKSFLNGDSYAAVSPHLTWIYNVLHNKY</sequence>
<evidence type="ECO:0000256" key="3">
    <source>
        <dbReference type="ARBA" id="ARBA00022801"/>
    </source>
</evidence>
<feature type="domain" description="Peptidase S1" evidence="7">
    <location>
        <begin position="24"/>
        <end position="258"/>
    </location>
</feature>
<dbReference type="InterPro" id="IPR018114">
    <property type="entry name" value="TRYPSIN_HIS"/>
</dbReference>
<dbReference type="InterPro" id="IPR050430">
    <property type="entry name" value="Peptidase_S1"/>
</dbReference>
<evidence type="ECO:0000256" key="5">
    <source>
        <dbReference type="ARBA" id="ARBA00023157"/>
    </source>
</evidence>
<keyword evidence="2" id="KW-0645">Protease</keyword>
<dbReference type="OrthoDB" id="10061449at2759"/>
<dbReference type="Proteomes" id="UP000322000">
    <property type="component" value="Chromosome 20"/>
</dbReference>
<keyword evidence="3" id="KW-0378">Hydrolase</keyword>
<keyword evidence="8" id="KW-1185">Reference proteome</keyword>
<dbReference type="InterPro" id="IPR001254">
    <property type="entry name" value="Trypsin_dom"/>
</dbReference>
<dbReference type="InParanoid" id="A0A7E5WLU4"/>
<feature type="signal peptide" evidence="6">
    <location>
        <begin position="1"/>
        <end position="17"/>
    </location>
</feature>
<dbReference type="PROSITE" id="PS00134">
    <property type="entry name" value="TRYPSIN_HIS"/>
    <property type="match status" value="1"/>
</dbReference>
<evidence type="ECO:0000256" key="4">
    <source>
        <dbReference type="ARBA" id="ARBA00022825"/>
    </source>
</evidence>
<dbReference type="InterPro" id="IPR001314">
    <property type="entry name" value="Peptidase_S1A"/>
</dbReference>
<evidence type="ECO:0000313" key="9">
    <source>
        <dbReference type="RefSeq" id="XP_026741708.1"/>
    </source>
</evidence>
<dbReference type="InterPro" id="IPR043504">
    <property type="entry name" value="Peptidase_S1_PA_chymotrypsin"/>
</dbReference>
<dbReference type="SMART" id="SM00020">
    <property type="entry name" value="Tryp_SPc"/>
    <property type="match status" value="1"/>
</dbReference>
<protein>
    <submittedName>
        <fullName evidence="9">Chymotrypsin-2-like</fullName>
    </submittedName>
</protein>
<dbReference type="GO" id="GO:0006508">
    <property type="term" value="P:proteolysis"/>
    <property type="evidence" value="ECO:0007669"/>
    <property type="project" value="UniProtKB-KW"/>
</dbReference>
<dbReference type="PANTHER" id="PTHR24276:SF98">
    <property type="entry name" value="FI18310P1-RELATED"/>
    <property type="match status" value="1"/>
</dbReference>
<dbReference type="KEGG" id="tnl:113503808"/>
<name>A0A7E5WLU4_TRINI</name>
<reference evidence="9" key="1">
    <citation type="submission" date="2025-08" db="UniProtKB">
        <authorList>
            <consortium name="RefSeq"/>
        </authorList>
    </citation>
    <scope>IDENTIFICATION</scope>
</reference>
<keyword evidence="5" id="KW-1015">Disulfide bond</keyword>
<organism evidence="8 9">
    <name type="scientific">Trichoplusia ni</name>
    <name type="common">Cabbage looper</name>
    <dbReference type="NCBI Taxonomy" id="7111"/>
    <lineage>
        <taxon>Eukaryota</taxon>
        <taxon>Metazoa</taxon>
        <taxon>Ecdysozoa</taxon>
        <taxon>Arthropoda</taxon>
        <taxon>Hexapoda</taxon>
        <taxon>Insecta</taxon>
        <taxon>Pterygota</taxon>
        <taxon>Neoptera</taxon>
        <taxon>Endopterygota</taxon>
        <taxon>Lepidoptera</taxon>
        <taxon>Glossata</taxon>
        <taxon>Ditrysia</taxon>
        <taxon>Noctuoidea</taxon>
        <taxon>Noctuidae</taxon>
        <taxon>Plusiinae</taxon>
        <taxon>Trichoplusia</taxon>
    </lineage>
</organism>
<dbReference type="InterPro" id="IPR009003">
    <property type="entry name" value="Peptidase_S1_PA"/>
</dbReference>
<keyword evidence="6" id="KW-0732">Signal</keyword>
<dbReference type="RefSeq" id="XP_026741708.1">
    <property type="nucleotide sequence ID" value="XM_026885907.1"/>
</dbReference>
<accession>A0A7E5WLU4</accession>
<dbReference type="AlphaFoldDB" id="A0A7E5WLU4"/>
<dbReference type="SUPFAM" id="SSF50494">
    <property type="entry name" value="Trypsin-like serine proteases"/>
    <property type="match status" value="1"/>
</dbReference>
<evidence type="ECO:0000256" key="2">
    <source>
        <dbReference type="ARBA" id="ARBA00022670"/>
    </source>
</evidence>
<dbReference type="Pfam" id="PF00089">
    <property type="entry name" value="Trypsin"/>
    <property type="match status" value="1"/>
</dbReference>
<evidence type="ECO:0000256" key="1">
    <source>
        <dbReference type="ARBA" id="ARBA00007664"/>
    </source>
</evidence>
<evidence type="ECO:0000256" key="6">
    <source>
        <dbReference type="SAM" id="SignalP"/>
    </source>
</evidence>
<dbReference type="GO" id="GO:0004252">
    <property type="term" value="F:serine-type endopeptidase activity"/>
    <property type="evidence" value="ECO:0007669"/>
    <property type="project" value="InterPro"/>
</dbReference>
<dbReference type="PANTHER" id="PTHR24276">
    <property type="entry name" value="POLYSERASE-RELATED"/>
    <property type="match status" value="1"/>
</dbReference>
<dbReference type="PROSITE" id="PS50240">
    <property type="entry name" value="TRYPSIN_DOM"/>
    <property type="match status" value="1"/>
</dbReference>
<dbReference type="PRINTS" id="PR00722">
    <property type="entry name" value="CHYMOTRYPSIN"/>
</dbReference>
<keyword evidence="4" id="KW-0720">Serine protease</keyword>
<proteinExistence type="inferred from homology"/>
<evidence type="ECO:0000259" key="7">
    <source>
        <dbReference type="PROSITE" id="PS50240"/>
    </source>
</evidence>
<evidence type="ECO:0000313" key="8">
    <source>
        <dbReference type="Proteomes" id="UP000322000"/>
    </source>
</evidence>
<dbReference type="Gene3D" id="2.40.10.10">
    <property type="entry name" value="Trypsin-like serine proteases"/>
    <property type="match status" value="1"/>
</dbReference>